<feature type="transmembrane region" description="Helical" evidence="1">
    <location>
        <begin position="332"/>
        <end position="353"/>
    </location>
</feature>
<name>A0A9D1MX75_9BACT</name>
<protein>
    <submittedName>
        <fullName evidence="2">Uncharacterized protein</fullName>
    </submittedName>
</protein>
<gene>
    <name evidence="2" type="ORF">IAC72_03920</name>
</gene>
<feature type="transmembrane region" description="Helical" evidence="1">
    <location>
        <begin position="66"/>
        <end position="91"/>
    </location>
</feature>
<dbReference type="EMBL" id="DVOC01000066">
    <property type="protein sequence ID" value="HIU91138.1"/>
    <property type="molecule type" value="Genomic_DNA"/>
</dbReference>
<evidence type="ECO:0000313" key="2">
    <source>
        <dbReference type="EMBL" id="HIU91138.1"/>
    </source>
</evidence>
<dbReference type="Proteomes" id="UP000886852">
    <property type="component" value="Unassembled WGS sequence"/>
</dbReference>
<keyword evidence="1" id="KW-0472">Membrane</keyword>
<feature type="transmembrane region" description="Helical" evidence="1">
    <location>
        <begin position="373"/>
        <end position="397"/>
    </location>
</feature>
<feature type="transmembrane region" description="Helical" evidence="1">
    <location>
        <begin position="257"/>
        <end position="283"/>
    </location>
</feature>
<keyword evidence="1" id="KW-0812">Transmembrane</keyword>
<feature type="transmembrane region" description="Helical" evidence="1">
    <location>
        <begin position="418"/>
        <end position="446"/>
    </location>
</feature>
<evidence type="ECO:0000313" key="3">
    <source>
        <dbReference type="Proteomes" id="UP000886852"/>
    </source>
</evidence>
<comment type="caution">
    <text evidence="2">The sequence shown here is derived from an EMBL/GenBank/DDBJ whole genome shotgun (WGS) entry which is preliminary data.</text>
</comment>
<reference evidence="2" key="1">
    <citation type="submission" date="2020-10" db="EMBL/GenBank/DDBJ databases">
        <authorList>
            <person name="Gilroy R."/>
        </authorList>
    </citation>
    <scope>NUCLEOTIDE SEQUENCE</scope>
    <source>
        <strain evidence="2">ChiHjej12B11-7776</strain>
    </source>
</reference>
<feature type="transmembrane region" description="Helical" evidence="1">
    <location>
        <begin position="452"/>
        <end position="472"/>
    </location>
</feature>
<feature type="transmembrane region" description="Helical" evidence="1">
    <location>
        <begin position="32"/>
        <end position="60"/>
    </location>
</feature>
<feature type="transmembrane region" description="Helical" evidence="1">
    <location>
        <begin position="189"/>
        <end position="210"/>
    </location>
</feature>
<feature type="transmembrane region" description="Helical" evidence="1">
    <location>
        <begin position="527"/>
        <end position="550"/>
    </location>
</feature>
<reference evidence="2" key="2">
    <citation type="journal article" date="2021" name="PeerJ">
        <title>Extensive microbial diversity within the chicken gut microbiome revealed by metagenomics and culture.</title>
        <authorList>
            <person name="Gilroy R."/>
            <person name="Ravi A."/>
            <person name="Getino M."/>
            <person name="Pursley I."/>
            <person name="Horton D.L."/>
            <person name="Alikhan N.F."/>
            <person name="Baker D."/>
            <person name="Gharbi K."/>
            <person name="Hall N."/>
            <person name="Watson M."/>
            <person name="Adriaenssens E.M."/>
            <person name="Foster-Nyarko E."/>
            <person name="Jarju S."/>
            <person name="Secka A."/>
            <person name="Antonio M."/>
            <person name="Oren A."/>
            <person name="Chaudhuri R.R."/>
            <person name="La Ragione R."/>
            <person name="Hildebrand F."/>
            <person name="Pallen M.J."/>
        </authorList>
    </citation>
    <scope>NUCLEOTIDE SEQUENCE</scope>
    <source>
        <strain evidence="2">ChiHjej12B11-7776</strain>
    </source>
</reference>
<proteinExistence type="predicted"/>
<sequence length="563" mass="60606">MTKYRALVKMLLVQQLRRVSHSVKGKKRGGTIAACILLAVCFAPLLVGMFVLMLAVGGMAGRDANVLSMLLLCCQGAVFLLGSLTSVASIFDSRDSDRLLYLPIRSITAFWARFTVVYLGELIVSAACMVCVIVPYGIGALATLHFWALLPLIFLLIPLFPTLLGVIVTVPVSALFASLKANPVVKNALRIALYVVFMIVYVAVFMSFGLSSDSSDTSQNDIAHVVEFLSSVGEKTKFCHWNYTLATAATASLFTAWAAGTALCLAENAAIFAVASLLALAFYRRIISSSTEGSPSAEGKKVVYGGGSVLRQLISCDFKRVLRDKQLSFQSFGGLLAIPFVLVFMFIALSANVGEEGQTILALLVQQPLYQGVAPVVLLAYMALMGVGTNVLGVYPITRENYAVALLKTYPVPFEKILLAKVILASAVMLVSDLVICVLCVALLAIKWYYGIAMLVALLFLSFGSMCVTTLLDVKNPDIGWTTFAKTSHQGIAAMKAMLVSALCMSGLGAVSSGFIVWFALTQSPLPLLLMWTAVIGFSVAFAAVAYRIMSQKAQYYFERIEA</sequence>
<organism evidence="2 3">
    <name type="scientific">Candidatus Fimimonas merdipullorum</name>
    <dbReference type="NCBI Taxonomy" id="2840822"/>
    <lineage>
        <taxon>Bacteria</taxon>
        <taxon>Pseudomonadati</taxon>
        <taxon>Myxococcota</taxon>
        <taxon>Myxococcia</taxon>
        <taxon>Myxococcales</taxon>
        <taxon>Cystobacterineae</taxon>
        <taxon>Myxococcaceae</taxon>
        <taxon>Myxococcaceae incertae sedis</taxon>
        <taxon>Candidatus Fimimonas</taxon>
    </lineage>
</organism>
<accession>A0A9D1MX75</accession>
<evidence type="ECO:0000256" key="1">
    <source>
        <dbReference type="SAM" id="Phobius"/>
    </source>
</evidence>
<keyword evidence="1" id="KW-1133">Transmembrane helix</keyword>
<feature type="transmembrane region" description="Helical" evidence="1">
    <location>
        <begin position="111"/>
        <end position="138"/>
    </location>
</feature>
<dbReference type="AlphaFoldDB" id="A0A9D1MX75"/>
<feature type="transmembrane region" description="Helical" evidence="1">
    <location>
        <begin position="144"/>
        <end position="177"/>
    </location>
</feature>
<feature type="transmembrane region" description="Helical" evidence="1">
    <location>
        <begin position="493"/>
        <end position="521"/>
    </location>
</feature>